<proteinExistence type="predicted"/>
<reference evidence="2" key="2">
    <citation type="submission" date="2021-05" db="EMBL/GenBank/DDBJ databases">
        <authorList>
            <person name="Pain A."/>
        </authorList>
    </citation>
    <scope>NUCLEOTIDE SEQUENCE</scope>
    <source>
        <strain evidence="2">1802A</strain>
    </source>
</reference>
<sequence>MQGYFWDLFGGKGKEEPGDFTDAHMGEENNFYYNKELGRWVVRGEEDKIEGTTNTAPPPPKIPESGQSYSLTYIIFYCPPRMNVTNNAASRGPLTSAKLYTKIPGIEVMETKQAREKDSFLPLTAKSQFTPESSGNNNDYDFVN</sequence>
<organism evidence="2 3">
    <name type="scientific">Babesia divergens</name>
    <dbReference type="NCBI Taxonomy" id="32595"/>
    <lineage>
        <taxon>Eukaryota</taxon>
        <taxon>Sar</taxon>
        <taxon>Alveolata</taxon>
        <taxon>Apicomplexa</taxon>
        <taxon>Aconoidasida</taxon>
        <taxon>Piroplasmida</taxon>
        <taxon>Babesiidae</taxon>
        <taxon>Babesia</taxon>
    </lineage>
</organism>
<evidence type="ECO:0000256" key="1">
    <source>
        <dbReference type="SAM" id="MobiDB-lite"/>
    </source>
</evidence>
<dbReference type="Proteomes" id="UP001195914">
    <property type="component" value="Unassembled WGS sequence"/>
</dbReference>
<name>A0AAD9GCK0_BABDI</name>
<dbReference type="EMBL" id="JAHBMH010000044">
    <property type="protein sequence ID" value="KAK1935968.1"/>
    <property type="molecule type" value="Genomic_DNA"/>
</dbReference>
<reference evidence="2" key="1">
    <citation type="journal article" date="2014" name="Nucleic Acids Res.">
        <title>The evolutionary dynamics of variant antigen genes in Babesia reveal a history of genomic innovation underlying host-parasite interaction.</title>
        <authorList>
            <person name="Jackson A.P."/>
            <person name="Otto T.D."/>
            <person name="Darby A."/>
            <person name="Ramaprasad A."/>
            <person name="Xia D."/>
            <person name="Echaide I.E."/>
            <person name="Farber M."/>
            <person name="Gahlot S."/>
            <person name="Gamble J."/>
            <person name="Gupta D."/>
            <person name="Gupta Y."/>
            <person name="Jackson L."/>
            <person name="Malandrin L."/>
            <person name="Malas T.B."/>
            <person name="Moussa E."/>
            <person name="Nair M."/>
            <person name="Reid A.J."/>
            <person name="Sanders M."/>
            <person name="Sharma J."/>
            <person name="Tracey A."/>
            <person name="Quail M.A."/>
            <person name="Weir W."/>
            <person name="Wastling J.M."/>
            <person name="Hall N."/>
            <person name="Willadsen P."/>
            <person name="Lingelbach K."/>
            <person name="Shiels B."/>
            <person name="Tait A."/>
            <person name="Berriman M."/>
            <person name="Allred D.R."/>
            <person name="Pain A."/>
        </authorList>
    </citation>
    <scope>NUCLEOTIDE SEQUENCE</scope>
    <source>
        <strain evidence="2">1802A</strain>
    </source>
</reference>
<feature type="compositionally biased region" description="Polar residues" evidence="1">
    <location>
        <begin position="125"/>
        <end position="144"/>
    </location>
</feature>
<dbReference type="AlphaFoldDB" id="A0AAD9GCK0"/>
<keyword evidence="3" id="KW-1185">Reference proteome</keyword>
<comment type="caution">
    <text evidence="2">The sequence shown here is derived from an EMBL/GenBank/DDBJ whole genome shotgun (WGS) entry which is preliminary data.</text>
</comment>
<protein>
    <submittedName>
        <fullName evidence="2">Uncharacterized protein</fullName>
    </submittedName>
</protein>
<evidence type="ECO:0000313" key="3">
    <source>
        <dbReference type="Proteomes" id="UP001195914"/>
    </source>
</evidence>
<gene>
    <name evidence="2" type="ORF">X943_000658</name>
</gene>
<feature type="region of interest" description="Disordered" evidence="1">
    <location>
        <begin position="117"/>
        <end position="144"/>
    </location>
</feature>
<accession>A0AAD9GCK0</accession>
<evidence type="ECO:0000313" key="2">
    <source>
        <dbReference type="EMBL" id="KAK1935968.1"/>
    </source>
</evidence>